<dbReference type="Proteomes" id="UP000595064">
    <property type="component" value="Chromosome"/>
</dbReference>
<gene>
    <name evidence="2" type="ORF">I6G47_10670</name>
</gene>
<dbReference type="CDD" id="cd12935">
    <property type="entry name" value="LEM_like"/>
    <property type="match status" value="1"/>
</dbReference>
<feature type="domain" description="HeH/LEM" evidence="1">
    <location>
        <begin position="63"/>
        <end position="96"/>
    </location>
</feature>
<dbReference type="EMBL" id="CP065748">
    <property type="protein sequence ID" value="QPS83493.1"/>
    <property type="molecule type" value="Genomic_DNA"/>
</dbReference>
<accession>A0A7T2YYS4</accession>
<evidence type="ECO:0000313" key="2">
    <source>
        <dbReference type="EMBL" id="QPS83493.1"/>
    </source>
</evidence>
<evidence type="ECO:0000313" key="3">
    <source>
        <dbReference type="Proteomes" id="UP000595064"/>
    </source>
</evidence>
<protein>
    <recommendedName>
        <fullName evidence="1">HeH/LEM domain-containing protein</fullName>
    </recommendedName>
</protein>
<dbReference type="InterPro" id="IPR025856">
    <property type="entry name" value="HeH/LEM_domain"/>
</dbReference>
<keyword evidence="3" id="KW-1185">Reference proteome</keyword>
<dbReference type="AlphaFoldDB" id="A0A7T2YYS4"/>
<reference evidence="2 3" key="1">
    <citation type="submission" date="2020-12" db="EMBL/GenBank/DDBJ databases">
        <title>FDA dAtabase for Regulatory Grade micrObial Sequences (FDA-ARGOS): Supporting development and validation of Infectious Disease Dx tests.</title>
        <authorList>
            <person name="Sproer C."/>
            <person name="Gronow S."/>
            <person name="Severitt S."/>
            <person name="Schroder I."/>
            <person name="Tallon L."/>
            <person name="Sadzewicz L."/>
            <person name="Zhao X."/>
            <person name="Boylan J."/>
            <person name="Ott S."/>
            <person name="Bowen H."/>
            <person name="Vavikolanu K."/>
            <person name="Mehta A."/>
            <person name="Aluvathingal J."/>
            <person name="Nadendla S."/>
            <person name="Lowell S."/>
            <person name="Myers T."/>
            <person name="Yan Y."/>
            <person name="Sichtig H."/>
        </authorList>
    </citation>
    <scope>NUCLEOTIDE SEQUENCE [LARGE SCALE GENOMIC DNA]</scope>
    <source>
        <strain evidence="2 3">FDAARGOS_890</strain>
    </source>
</reference>
<organism evidence="2 3">
    <name type="scientific">Delftia lacustris</name>
    <dbReference type="NCBI Taxonomy" id="558537"/>
    <lineage>
        <taxon>Bacteria</taxon>
        <taxon>Pseudomonadati</taxon>
        <taxon>Pseudomonadota</taxon>
        <taxon>Betaproteobacteria</taxon>
        <taxon>Burkholderiales</taxon>
        <taxon>Comamonadaceae</taxon>
        <taxon>Delftia</taxon>
    </lineage>
</organism>
<evidence type="ECO:0000259" key="1">
    <source>
        <dbReference type="Pfam" id="PF12949"/>
    </source>
</evidence>
<dbReference type="Pfam" id="PF12949">
    <property type="entry name" value="HeH"/>
    <property type="match status" value="1"/>
</dbReference>
<name>A0A7T2YYS4_9BURK</name>
<proteinExistence type="predicted"/>
<dbReference type="KEGG" id="dla:I6G47_10670"/>
<dbReference type="Gene3D" id="1.10.720.30">
    <property type="entry name" value="SAP domain"/>
    <property type="match status" value="1"/>
</dbReference>
<dbReference type="InterPro" id="IPR036361">
    <property type="entry name" value="SAP_dom_sf"/>
</dbReference>
<sequence>MGGASAPLLWENHMQDKKVWYEPHPVKPERKAELRKRGFQIIDAIFMPEGYENPADDGEPEGAKKATVAELRAALEAKGVEVPEGAKKADLQALLEAVP</sequence>